<name>A0A1Y2HMF5_9FUNG</name>
<keyword evidence="2" id="KW-1185">Reference proteome</keyword>
<dbReference type="EMBL" id="MCFL01000020">
    <property type="protein sequence ID" value="ORZ35765.1"/>
    <property type="molecule type" value="Genomic_DNA"/>
</dbReference>
<dbReference type="AlphaFoldDB" id="A0A1Y2HMF5"/>
<dbReference type="Proteomes" id="UP000193411">
    <property type="component" value="Unassembled WGS sequence"/>
</dbReference>
<evidence type="ECO:0000313" key="2">
    <source>
        <dbReference type="Proteomes" id="UP000193411"/>
    </source>
</evidence>
<gene>
    <name evidence="1" type="ORF">BCR44DRAFT_1433511</name>
</gene>
<comment type="caution">
    <text evidence="1">The sequence shown here is derived from an EMBL/GenBank/DDBJ whole genome shotgun (WGS) entry which is preliminary data.</text>
</comment>
<accession>A0A1Y2HMF5</accession>
<protein>
    <submittedName>
        <fullName evidence="1">Uncharacterized protein</fullName>
    </submittedName>
</protein>
<evidence type="ECO:0000313" key="1">
    <source>
        <dbReference type="EMBL" id="ORZ35765.1"/>
    </source>
</evidence>
<feature type="non-terminal residue" evidence="1">
    <location>
        <position position="1"/>
    </location>
</feature>
<proteinExistence type="predicted"/>
<organism evidence="1 2">
    <name type="scientific">Catenaria anguillulae PL171</name>
    <dbReference type="NCBI Taxonomy" id="765915"/>
    <lineage>
        <taxon>Eukaryota</taxon>
        <taxon>Fungi</taxon>
        <taxon>Fungi incertae sedis</taxon>
        <taxon>Blastocladiomycota</taxon>
        <taxon>Blastocladiomycetes</taxon>
        <taxon>Blastocladiales</taxon>
        <taxon>Catenariaceae</taxon>
        <taxon>Catenaria</taxon>
    </lineage>
</organism>
<sequence>PHTISHLLLRIQAKKNVQIHTPHHSCRRPPRRNRHIAPRIARGAASQPDGDFDVRQRRRHRAPDDTRFALRGF</sequence>
<reference evidence="1 2" key="1">
    <citation type="submission" date="2016-07" db="EMBL/GenBank/DDBJ databases">
        <title>Pervasive Adenine N6-methylation of Active Genes in Fungi.</title>
        <authorList>
            <consortium name="DOE Joint Genome Institute"/>
            <person name="Mondo S.J."/>
            <person name="Dannebaum R.O."/>
            <person name="Kuo R.C."/>
            <person name="Labutti K."/>
            <person name="Haridas S."/>
            <person name="Kuo A."/>
            <person name="Salamov A."/>
            <person name="Ahrendt S.R."/>
            <person name="Lipzen A."/>
            <person name="Sullivan W."/>
            <person name="Andreopoulos W.B."/>
            <person name="Clum A."/>
            <person name="Lindquist E."/>
            <person name="Daum C."/>
            <person name="Ramamoorthy G.K."/>
            <person name="Gryganskyi A."/>
            <person name="Culley D."/>
            <person name="Magnuson J.K."/>
            <person name="James T.Y."/>
            <person name="O'Malley M.A."/>
            <person name="Stajich J.E."/>
            <person name="Spatafora J.W."/>
            <person name="Visel A."/>
            <person name="Grigoriev I.V."/>
        </authorList>
    </citation>
    <scope>NUCLEOTIDE SEQUENCE [LARGE SCALE GENOMIC DNA]</scope>
    <source>
        <strain evidence="1 2">PL171</strain>
    </source>
</reference>